<evidence type="ECO:0000259" key="23">
    <source>
        <dbReference type="PROSITE" id="PS52020"/>
    </source>
</evidence>
<evidence type="ECO:0000256" key="6">
    <source>
        <dbReference type="ARBA" id="ARBA00022562"/>
    </source>
</evidence>
<sequence>MSRNRNWVFTFNNPYDIEIQMLDKILTSQADYAIYGEEVGENGTPHLQGYVEWKNAKALSTLKEYNKKIHWEPRKGTQKQARDYCLKDGKTKEFGEFKEKNQGKRSDITEVKEAIKDGKNMREIIEVSTSYQSLRTAELLLKYMEKPRTVKPVIYWLYGNSGNGKTRLAKEWFPDAYISGKNLKWWEGYDGHKSVIIDDFRKDFCTFHELLRIIDRGEYRIEVKGGSRQLLAEYMVFTSPKDPLEMWMGRTSEDIYQLLRRIDMILLVREGGNYTDETSSIMQSYTEGTVVTDFVGHSPMTQRSGGNTEPPTYSGIIRDTRRNTRRLLPASPGS</sequence>
<dbReference type="InterPro" id="IPR027417">
    <property type="entry name" value="P-loop_NTPase"/>
</dbReference>
<evidence type="ECO:0000256" key="13">
    <source>
        <dbReference type="ARBA" id="ARBA00022759"/>
    </source>
</evidence>
<dbReference type="GO" id="GO:0000166">
    <property type="term" value="F:nucleotide binding"/>
    <property type="evidence" value="ECO:0007669"/>
    <property type="project" value="UniProtKB-KW"/>
</dbReference>
<dbReference type="GO" id="GO:0016779">
    <property type="term" value="F:nucleotidyltransferase activity"/>
    <property type="evidence" value="ECO:0007669"/>
    <property type="project" value="UniProtKB-KW"/>
</dbReference>
<evidence type="ECO:0000256" key="19">
    <source>
        <dbReference type="ARBA" id="ARBA00023268"/>
    </source>
</evidence>
<comment type="catalytic activity">
    <reaction evidence="22">
        <text>ATP + H2O = ADP + phosphate + H(+)</text>
        <dbReference type="Rhea" id="RHEA:13065"/>
        <dbReference type="ChEBI" id="CHEBI:15377"/>
        <dbReference type="ChEBI" id="CHEBI:15378"/>
        <dbReference type="ChEBI" id="CHEBI:30616"/>
        <dbReference type="ChEBI" id="CHEBI:43474"/>
        <dbReference type="ChEBI" id="CHEBI:456216"/>
    </reaction>
</comment>
<evidence type="ECO:0000256" key="18">
    <source>
        <dbReference type="ARBA" id="ARBA00023125"/>
    </source>
</evidence>
<dbReference type="SUPFAM" id="SSF52540">
    <property type="entry name" value="P-loop containing nucleoside triphosphate hydrolases"/>
    <property type="match status" value="1"/>
</dbReference>
<dbReference type="Gene3D" id="3.40.1310.20">
    <property type="match status" value="1"/>
</dbReference>
<dbReference type="InterPro" id="IPR049912">
    <property type="entry name" value="CRESS_DNA_REP"/>
</dbReference>
<keyword evidence="14" id="KW-0378">Hydrolase</keyword>
<evidence type="ECO:0000256" key="11">
    <source>
        <dbReference type="ARBA" id="ARBA00022723"/>
    </source>
</evidence>
<evidence type="ECO:0000256" key="5">
    <source>
        <dbReference type="ARBA" id="ARBA00014531"/>
    </source>
</evidence>
<comment type="cofactor">
    <cofactor evidence="2">
        <name>Mg(2+)</name>
        <dbReference type="ChEBI" id="CHEBI:18420"/>
    </cofactor>
</comment>
<evidence type="ECO:0000256" key="2">
    <source>
        <dbReference type="ARBA" id="ARBA00001946"/>
    </source>
</evidence>
<keyword evidence="7" id="KW-0808">Transferase</keyword>
<comment type="cofactor">
    <cofactor evidence="1">
        <name>Mn(2+)</name>
        <dbReference type="ChEBI" id="CHEBI:29035"/>
    </cofactor>
</comment>
<organism evidence="24">
    <name type="scientific">Marmot associated feces virus 6</name>
    <dbReference type="NCBI Taxonomy" id="2800901"/>
    <lineage>
        <taxon>Viruses</taxon>
        <taxon>Monodnaviria</taxon>
        <taxon>Shotokuvirae</taxon>
        <taxon>Cressdnaviricota</taxon>
        <taxon>Arfiviricetes</taxon>
        <taxon>Jormunvirales</taxon>
        <taxon>Draupnirviridae</taxon>
        <taxon>Tetricillivirus</taxon>
        <taxon>Tetricillivirus motavenis</taxon>
    </lineage>
</organism>
<protein>
    <recommendedName>
        <fullName evidence="5">Replication-associated protein</fullName>
    </recommendedName>
    <alternativeName>
        <fullName evidence="20">ATP-dependent helicase Rep</fullName>
    </alternativeName>
    <alternativeName>
        <fullName evidence="21">RepP</fullName>
    </alternativeName>
</protein>
<comment type="similarity">
    <text evidence="4">Belongs to the nanoviruses/circoviruses replication-associated protein family.</text>
</comment>
<evidence type="ECO:0000256" key="10">
    <source>
        <dbReference type="ARBA" id="ARBA00022722"/>
    </source>
</evidence>
<dbReference type="Gene3D" id="3.40.50.300">
    <property type="entry name" value="P-loop containing nucleotide triphosphate hydrolases"/>
    <property type="match status" value="1"/>
</dbReference>
<dbReference type="GO" id="GO:0003724">
    <property type="term" value="F:RNA helicase activity"/>
    <property type="evidence" value="ECO:0007669"/>
    <property type="project" value="InterPro"/>
</dbReference>
<dbReference type="InterPro" id="IPR000605">
    <property type="entry name" value="Helicase_SF3_ssDNA/RNA_vir"/>
</dbReference>
<dbReference type="GO" id="GO:0003677">
    <property type="term" value="F:DNA binding"/>
    <property type="evidence" value="ECO:0007669"/>
    <property type="project" value="UniProtKB-KW"/>
</dbReference>
<dbReference type="GO" id="GO:0003723">
    <property type="term" value="F:RNA binding"/>
    <property type="evidence" value="ECO:0007669"/>
    <property type="project" value="InterPro"/>
</dbReference>
<name>A0A7T7IJI8_9VIRU</name>
<dbReference type="GO" id="GO:0046872">
    <property type="term" value="F:metal ion binding"/>
    <property type="evidence" value="ECO:0007669"/>
    <property type="project" value="UniProtKB-KW"/>
</dbReference>
<evidence type="ECO:0000256" key="8">
    <source>
        <dbReference type="ARBA" id="ARBA00022695"/>
    </source>
</evidence>
<evidence type="ECO:0000256" key="15">
    <source>
        <dbReference type="ARBA" id="ARBA00022806"/>
    </source>
</evidence>
<keyword evidence="15" id="KW-0347">Helicase</keyword>
<proteinExistence type="inferred from homology"/>
<evidence type="ECO:0000256" key="7">
    <source>
        <dbReference type="ARBA" id="ARBA00022679"/>
    </source>
</evidence>
<dbReference type="EMBL" id="MT181546">
    <property type="protein sequence ID" value="QQL09578.1"/>
    <property type="molecule type" value="Genomic_DNA"/>
</dbReference>
<keyword evidence="17" id="KW-0190">Covalent protein-DNA linkage</keyword>
<accession>A0A7T7IJI8</accession>
<keyword evidence="8" id="KW-0548">Nucleotidyltransferase</keyword>
<keyword evidence="12" id="KW-0547">Nucleotide-binding</keyword>
<evidence type="ECO:0000256" key="21">
    <source>
        <dbReference type="ARBA" id="ARBA00032243"/>
    </source>
</evidence>
<dbReference type="PROSITE" id="PS52020">
    <property type="entry name" value="CRESS_DNA_REP"/>
    <property type="match status" value="1"/>
</dbReference>
<evidence type="ECO:0000256" key="20">
    <source>
        <dbReference type="ARBA" id="ARBA00030754"/>
    </source>
</evidence>
<keyword evidence="18" id="KW-0238">DNA-binding</keyword>
<reference evidence="24" key="1">
    <citation type="journal article" date="2021" name="Virology (Lond)">
        <title>Diverse cressdnaviruses and an anellovirus identified in the fecal samples of yellow-bellied marmots.</title>
        <authorList>
            <person name="Khalifeh A."/>
            <person name="Blumstein D.T."/>
            <person name="Fontenele R.S."/>
            <person name="Schmidlin K."/>
            <person name="Richet C."/>
            <person name="Kraberger S."/>
            <person name="Varsani A."/>
        </authorList>
    </citation>
    <scope>NUCLEOTIDE SEQUENCE</scope>
    <source>
        <strain evidence="24">MAR1_1_1900</strain>
    </source>
</reference>
<evidence type="ECO:0000313" key="24">
    <source>
        <dbReference type="EMBL" id="QQL09578.1"/>
    </source>
</evidence>
<evidence type="ECO:0000256" key="16">
    <source>
        <dbReference type="ARBA" id="ARBA00022840"/>
    </source>
</evidence>
<evidence type="ECO:0000256" key="12">
    <source>
        <dbReference type="ARBA" id="ARBA00022741"/>
    </source>
</evidence>
<keyword evidence="16" id="KW-0067">ATP-binding</keyword>
<feature type="domain" description="CRESS-DNA virus Rep endonuclease" evidence="23">
    <location>
        <begin position="1"/>
        <end position="97"/>
    </location>
</feature>
<evidence type="ECO:0000256" key="9">
    <source>
        <dbReference type="ARBA" id="ARBA00022705"/>
    </source>
</evidence>
<keyword evidence="13" id="KW-0255">Endonuclease</keyword>
<keyword evidence="11" id="KW-0479">Metal-binding</keyword>
<dbReference type="GO" id="GO:0006260">
    <property type="term" value="P:DNA replication"/>
    <property type="evidence" value="ECO:0007669"/>
    <property type="project" value="UniProtKB-KW"/>
</dbReference>
<evidence type="ECO:0000256" key="3">
    <source>
        <dbReference type="ARBA" id="ARBA00004147"/>
    </source>
</evidence>
<keyword evidence="10" id="KW-0540">Nuclease</keyword>
<evidence type="ECO:0000256" key="17">
    <source>
        <dbReference type="ARBA" id="ARBA00023124"/>
    </source>
</evidence>
<comment type="subcellular location">
    <subcellularLocation>
        <location evidence="3">Host nucleus</location>
    </subcellularLocation>
</comment>
<dbReference type="GO" id="GO:0004519">
    <property type="term" value="F:endonuclease activity"/>
    <property type="evidence" value="ECO:0007669"/>
    <property type="project" value="UniProtKB-KW"/>
</dbReference>
<keyword evidence="19" id="KW-0511">Multifunctional enzyme</keyword>
<keyword evidence="9" id="KW-0235">DNA replication</keyword>
<dbReference type="GO" id="GO:0042025">
    <property type="term" value="C:host cell nucleus"/>
    <property type="evidence" value="ECO:0007669"/>
    <property type="project" value="UniProtKB-SubCell"/>
</dbReference>
<keyword evidence="6" id="KW-1048">Host nucleus</keyword>
<dbReference type="GO" id="GO:0016787">
    <property type="term" value="F:hydrolase activity"/>
    <property type="evidence" value="ECO:0007669"/>
    <property type="project" value="UniProtKB-KW"/>
</dbReference>
<evidence type="ECO:0000256" key="1">
    <source>
        <dbReference type="ARBA" id="ARBA00001936"/>
    </source>
</evidence>
<dbReference type="Pfam" id="PF00910">
    <property type="entry name" value="RNA_helicase"/>
    <property type="match status" value="1"/>
</dbReference>
<evidence type="ECO:0000256" key="22">
    <source>
        <dbReference type="ARBA" id="ARBA00049360"/>
    </source>
</evidence>
<dbReference type="SUPFAM" id="SSF55464">
    <property type="entry name" value="Origin of replication-binding domain, RBD-like"/>
    <property type="match status" value="1"/>
</dbReference>
<evidence type="ECO:0000256" key="14">
    <source>
        <dbReference type="ARBA" id="ARBA00022801"/>
    </source>
</evidence>
<dbReference type="Pfam" id="PF02407">
    <property type="entry name" value="Viral_Rep"/>
    <property type="match status" value="1"/>
</dbReference>
<evidence type="ECO:0000256" key="4">
    <source>
        <dbReference type="ARBA" id="ARBA00008545"/>
    </source>
</evidence>